<evidence type="ECO:0000256" key="2">
    <source>
        <dbReference type="ARBA" id="ARBA00022448"/>
    </source>
</evidence>
<keyword evidence="5 6" id="KW-0472">Membrane</keyword>
<dbReference type="SUPFAM" id="SSF103473">
    <property type="entry name" value="MFS general substrate transporter"/>
    <property type="match status" value="1"/>
</dbReference>
<dbReference type="Proteomes" id="UP000030746">
    <property type="component" value="Unassembled WGS sequence"/>
</dbReference>
<name>V4B273_LOTGI</name>
<dbReference type="Gene3D" id="1.20.1250.20">
    <property type="entry name" value="MFS general substrate transporter like domains"/>
    <property type="match status" value="2"/>
</dbReference>
<feature type="transmembrane region" description="Helical" evidence="6">
    <location>
        <begin position="331"/>
        <end position="349"/>
    </location>
</feature>
<dbReference type="OrthoDB" id="410267at2759"/>
<comment type="subcellular location">
    <subcellularLocation>
        <location evidence="1">Membrane</location>
        <topology evidence="1">Multi-pass membrane protein</topology>
    </subcellularLocation>
</comment>
<protein>
    <recommendedName>
        <fullName evidence="9">Major facilitator superfamily (MFS) profile domain-containing protein</fullName>
    </recommendedName>
</protein>
<keyword evidence="2" id="KW-0813">Transport</keyword>
<feature type="transmembrane region" description="Helical" evidence="6">
    <location>
        <begin position="267"/>
        <end position="287"/>
    </location>
</feature>
<dbReference type="GeneID" id="20241293"/>
<evidence type="ECO:0000256" key="3">
    <source>
        <dbReference type="ARBA" id="ARBA00022692"/>
    </source>
</evidence>
<dbReference type="EMBL" id="KB203918">
    <property type="protein sequence ID" value="ESO82364.1"/>
    <property type="molecule type" value="Genomic_DNA"/>
</dbReference>
<feature type="transmembrane region" description="Helical" evidence="6">
    <location>
        <begin position="299"/>
        <end position="319"/>
    </location>
</feature>
<keyword evidence="4 6" id="KW-1133">Transmembrane helix</keyword>
<feature type="transmembrane region" description="Helical" evidence="6">
    <location>
        <begin position="389"/>
        <end position="410"/>
    </location>
</feature>
<dbReference type="KEGG" id="lgi:LOTGIDRAFT_169983"/>
<dbReference type="InterPro" id="IPR052983">
    <property type="entry name" value="MFS_Riboflavin_Transporter"/>
</dbReference>
<sequence length="478" mass="53422">MVEVKRYCNLIGCAAVMMTICVPYFFGNLITNTISYLYFLGNLITYTISYLHSRGLYDESNLGDENWILAPVAMLHGVGTFLGACLHKRLHIKCCFLIPCGIFLWGFLLTYYTVSYSIWSIALTFGGISGAASGMSYALSVYVATQTFSERVGTATSIILTGFSSGGIFLNALITLIINPKNLSPNMELNKYRIFNQTEIIDRVPSTYIYLGIILASIQLIGSLLITKPDSTTHTNYEVLNENQSSSQSVEPVDVTTKEILKDVRSYTLWFIVCFGVTTPVLIQSVYKNFGQNFIDDDQFLATVGSTLAFSNIFFRLAVGISADKCGIKMTFLWTYIPCIILLFTIYQVQFLPRIWYLIWVNALSCLLSNVFILLPISVRQLFGSKHFMMNYAVFWNGAALGGFALPLTVKYLVTIGWQTLFFVFGGVVSLSTVLVMLLKLPLFPKCNKNVKDSLIELKPQMNDKDNVKEDGNCSVSD</sequence>
<gene>
    <name evidence="7" type="ORF">LOTGIDRAFT_169983</name>
</gene>
<dbReference type="PANTHER" id="PTHR43385:SF1">
    <property type="entry name" value="RIBOFLAVIN TRANSPORTER RIBJ"/>
    <property type="match status" value="1"/>
</dbReference>
<feature type="transmembrane region" description="Helical" evidence="6">
    <location>
        <begin position="94"/>
        <end position="112"/>
    </location>
</feature>
<evidence type="ECO:0008006" key="9">
    <source>
        <dbReference type="Google" id="ProtNLM"/>
    </source>
</evidence>
<dbReference type="InterPro" id="IPR036259">
    <property type="entry name" value="MFS_trans_sf"/>
</dbReference>
<feature type="transmembrane region" description="Helical" evidence="6">
    <location>
        <begin position="355"/>
        <end position="377"/>
    </location>
</feature>
<dbReference type="CTD" id="20241293"/>
<evidence type="ECO:0000313" key="7">
    <source>
        <dbReference type="EMBL" id="ESO82364.1"/>
    </source>
</evidence>
<feature type="transmembrane region" description="Helical" evidence="6">
    <location>
        <begin position="7"/>
        <end position="26"/>
    </location>
</feature>
<evidence type="ECO:0000256" key="4">
    <source>
        <dbReference type="ARBA" id="ARBA00022989"/>
    </source>
</evidence>
<accession>V4B273</accession>
<dbReference type="GO" id="GO:0016020">
    <property type="term" value="C:membrane"/>
    <property type="evidence" value="ECO:0007669"/>
    <property type="project" value="UniProtKB-SubCell"/>
</dbReference>
<dbReference type="HOGENOM" id="CLU_001265_59_6_1"/>
<evidence type="ECO:0000256" key="5">
    <source>
        <dbReference type="ARBA" id="ARBA00023136"/>
    </source>
</evidence>
<feature type="transmembrane region" description="Helical" evidence="6">
    <location>
        <begin position="416"/>
        <end position="439"/>
    </location>
</feature>
<dbReference type="OMA" id="FILISHY"/>
<dbReference type="PANTHER" id="PTHR43385">
    <property type="entry name" value="RIBOFLAVIN TRANSPORTER RIBJ"/>
    <property type="match status" value="1"/>
</dbReference>
<organism evidence="7 8">
    <name type="scientific">Lottia gigantea</name>
    <name type="common">Giant owl limpet</name>
    <dbReference type="NCBI Taxonomy" id="225164"/>
    <lineage>
        <taxon>Eukaryota</taxon>
        <taxon>Metazoa</taxon>
        <taxon>Spiralia</taxon>
        <taxon>Lophotrochozoa</taxon>
        <taxon>Mollusca</taxon>
        <taxon>Gastropoda</taxon>
        <taxon>Patellogastropoda</taxon>
        <taxon>Lottioidea</taxon>
        <taxon>Lottiidae</taxon>
        <taxon>Lottia</taxon>
    </lineage>
</organism>
<keyword evidence="3 6" id="KW-0812">Transmembrane</keyword>
<evidence type="ECO:0000313" key="8">
    <source>
        <dbReference type="Proteomes" id="UP000030746"/>
    </source>
</evidence>
<proteinExistence type="predicted"/>
<feature type="transmembrane region" description="Helical" evidence="6">
    <location>
        <begin position="67"/>
        <end position="87"/>
    </location>
</feature>
<feature type="transmembrane region" description="Helical" evidence="6">
    <location>
        <begin position="155"/>
        <end position="178"/>
    </location>
</feature>
<reference evidence="7 8" key="1">
    <citation type="journal article" date="2013" name="Nature">
        <title>Insights into bilaterian evolution from three spiralian genomes.</title>
        <authorList>
            <person name="Simakov O."/>
            <person name="Marletaz F."/>
            <person name="Cho S.J."/>
            <person name="Edsinger-Gonzales E."/>
            <person name="Havlak P."/>
            <person name="Hellsten U."/>
            <person name="Kuo D.H."/>
            <person name="Larsson T."/>
            <person name="Lv J."/>
            <person name="Arendt D."/>
            <person name="Savage R."/>
            <person name="Osoegawa K."/>
            <person name="de Jong P."/>
            <person name="Grimwood J."/>
            <person name="Chapman J.A."/>
            <person name="Shapiro H."/>
            <person name="Aerts A."/>
            <person name="Otillar R.P."/>
            <person name="Terry A.Y."/>
            <person name="Boore J.L."/>
            <person name="Grigoriev I.V."/>
            <person name="Lindberg D.R."/>
            <person name="Seaver E.C."/>
            <person name="Weisblat D.A."/>
            <person name="Putnam N.H."/>
            <person name="Rokhsar D.S."/>
        </authorList>
    </citation>
    <scope>NUCLEOTIDE SEQUENCE [LARGE SCALE GENOMIC DNA]</scope>
</reference>
<keyword evidence="8" id="KW-1185">Reference proteome</keyword>
<evidence type="ECO:0000256" key="1">
    <source>
        <dbReference type="ARBA" id="ARBA00004141"/>
    </source>
</evidence>
<evidence type="ECO:0000256" key="6">
    <source>
        <dbReference type="SAM" id="Phobius"/>
    </source>
</evidence>
<feature type="transmembrane region" description="Helical" evidence="6">
    <location>
        <begin position="118"/>
        <end position="143"/>
    </location>
</feature>
<dbReference type="AlphaFoldDB" id="V4B273"/>
<dbReference type="RefSeq" id="XP_009066871.1">
    <property type="nucleotide sequence ID" value="XM_009068623.1"/>
</dbReference>
<feature type="transmembrane region" description="Helical" evidence="6">
    <location>
        <begin position="208"/>
        <end position="227"/>
    </location>
</feature>